<keyword evidence="1" id="KW-0472">Membrane</keyword>
<feature type="transmembrane region" description="Helical" evidence="1">
    <location>
        <begin position="21"/>
        <end position="41"/>
    </location>
</feature>
<sequence>RYPSQIRRGTKWNTLKIGHNGYCSCYFCILIIFPITIVPIITKEILVLWSRHPFHERRVYFGRLNLSDYFLFLFFLPFEKGIGFDPTESIILLFRIR</sequence>
<evidence type="ECO:0000256" key="1">
    <source>
        <dbReference type="SAM" id="Phobius"/>
    </source>
</evidence>
<accession>A0A0K2VBI1</accession>
<evidence type="ECO:0000313" key="2">
    <source>
        <dbReference type="EMBL" id="CDW47660.1"/>
    </source>
</evidence>
<reference evidence="2" key="1">
    <citation type="submission" date="2014-05" db="EMBL/GenBank/DDBJ databases">
        <authorList>
            <person name="Chronopoulou M."/>
        </authorList>
    </citation>
    <scope>NUCLEOTIDE SEQUENCE</scope>
    <source>
        <tissue evidence="2">Whole organism</tissue>
    </source>
</reference>
<keyword evidence="1" id="KW-1133">Transmembrane helix</keyword>
<dbReference type="EMBL" id="HACA01030299">
    <property type="protein sequence ID" value="CDW47660.1"/>
    <property type="molecule type" value="Transcribed_RNA"/>
</dbReference>
<organism evidence="2">
    <name type="scientific">Lepeophtheirus salmonis</name>
    <name type="common">Salmon louse</name>
    <name type="synonym">Caligus salmonis</name>
    <dbReference type="NCBI Taxonomy" id="72036"/>
    <lineage>
        <taxon>Eukaryota</taxon>
        <taxon>Metazoa</taxon>
        <taxon>Ecdysozoa</taxon>
        <taxon>Arthropoda</taxon>
        <taxon>Crustacea</taxon>
        <taxon>Multicrustacea</taxon>
        <taxon>Hexanauplia</taxon>
        <taxon>Copepoda</taxon>
        <taxon>Siphonostomatoida</taxon>
        <taxon>Caligidae</taxon>
        <taxon>Lepeophtheirus</taxon>
    </lineage>
</organism>
<dbReference type="AlphaFoldDB" id="A0A0K2VBI1"/>
<name>A0A0K2VBI1_LEPSM</name>
<feature type="non-terminal residue" evidence="2">
    <location>
        <position position="1"/>
    </location>
</feature>
<keyword evidence="1" id="KW-0812">Transmembrane</keyword>
<protein>
    <submittedName>
        <fullName evidence="2">Uncharacterized protein</fullName>
    </submittedName>
</protein>
<proteinExistence type="predicted"/>